<keyword evidence="1" id="KW-0853">WD repeat</keyword>
<dbReference type="Gene3D" id="2.130.10.10">
    <property type="entry name" value="YVTN repeat-like/Quinoprotein amine dehydrogenase"/>
    <property type="match status" value="1"/>
</dbReference>
<dbReference type="InterPro" id="IPR036322">
    <property type="entry name" value="WD40_repeat_dom_sf"/>
</dbReference>
<dbReference type="PROSITE" id="PS50294">
    <property type="entry name" value="WD_REPEATS_REGION"/>
    <property type="match status" value="1"/>
</dbReference>
<dbReference type="SUPFAM" id="SSF50978">
    <property type="entry name" value="WD40 repeat-like"/>
    <property type="match status" value="1"/>
</dbReference>
<evidence type="ECO:0000256" key="2">
    <source>
        <dbReference type="ARBA" id="ARBA00022737"/>
    </source>
</evidence>
<gene>
    <name evidence="3" type="ORF">S01H1_47034</name>
</gene>
<proteinExistence type="predicted"/>
<dbReference type="EMBL" id="BARS01030142">
    <property type="protein sequence ID" value="GAG18377.1"/>
    <property type="molecule type" value="Genomic_DNA"/>
</dbReference>
<name>X0W4Z6_9ZZZZ</name>
<organism evidence="3">
    <name type="scientific">marine sediment metagenome</name>
    <dbReference type="NCBI Taxonomy" id="412755"/>
    <lineage>
        <taxon>unclassified sequences</taxon>
        <taxon>metagenomes</taxon>
        <taxon>ecological metagenomes</taxon>
    </lineage>
</organism>
<evidence type="ECO:0000313" key="3">
    <source>
        <dbReference type="EMBL" id="GAG18377.1"/>
    </source>
</evidence>
<dbReference type="PROSITE" id="PS00678">
    <property type="entry name" value="WD_REPEATS_1"/>
    <property type="match status" value="1"/>
</dbReference>
<evidence type="ECO:0000256" key="1">
    <source>
        <dbReference type="ARBA" id="ARBA00022574"/>
    </source>
</evidence>
<comment type="caution">
    <text evidence="3">The sequence shown here is derived from an EMBL/GenBank/DDBJ whole genome shotgun (WGS) entry which is preliminary data.</text>
</comment>
<reference evidence="3" key="1">
    <citation type="journal article" date="2014" name="Front. Microbiol.">
        <title>High frequency of phylogenetically diverse reductive dehalogenase-homologous genes in deep subseafloor sedimentary metagenomes.</title>
        <authorList>
            <person name="Kawai M."/>
            <person name="Futagami T."/>
            <person name="Toyoda A."/>
            <person name="Takaki Y."/>
            <person name="Nishi S."/>
            <person name="Hori S."/>
            <person name="Arai W."/>
            <person name="Tsubouchi T."/>
            <person name="Morono Y."/>
            <person name="Uchiyama I."/>
            <person name="Ito T."/>
            <person name="Fujiyama A."/>
            <person name="Inagaki F."/>
            <person name="Takami H."/>
        </authorList>
    </citation>
    <scope>NUCLEOTIDE SEQUENCE</scope>
    <source>
        <strain evidence="3">Expedition CK06-06</strain>
    </source>
</reference>
<accession>X0W4Z6</accession>
<dbReference type="InterPro" id="IPR019775">
    <property type="entry name" value="WD40_repeat_CS"/>
</dbReference>
<feature type="non-terminal residue" evidence="3">
    <location>
        <position position="1"/>
    </location>
</feature>
<protein>
    <submittedName>
        <fullName evidence="3">Uncharacterized protein</fullName>
    </submittedName>
</protein>
<sequence>AERAILKGHESGVSSVAVSPEGSFIVTGSSDKTARVWDIFANTQSLVDHAKVSVVRCLSQAQRQRFNLVSVPPRWCITGPDHVNNKDPAKWQPKWPYHNNSWRDWLVAIDRGENPPLPKEQ</sequence>
<dbReference type="SMART" id="SM00320">
    <property type="entry name" value="WD40"/>
    <property type="match status" value="1"/>
</dbReference>
<dbReference type="PROSITE" id="PS50082">
    <property type="entry name" value="WD_REPEATS_2"/>
    <property type="match status" value="1"/>
</dbReference>
<dbReference type="InterPro" id="IPR001680">
    <property type="entry name" value="WD40_rpt"/>
</dbReference>
<dbReference type="Pfam" id="PF00400">
    <property type="entry name" value="WD40"/>
    <property type="match status" value="1"/>
</dbReference>
<keyword evidence="2" id="KW-0677">Repeat</keyword>
<dbReference type="AlphaFoldDB" id="X0W4Z6"/>
<dbReference type="InterPro" id="IPR015943">
    <property type="entry name" value="WD40/YVTN_repeat-like_dom_sf"/>
</dbReference>